<keyword evidence="2" id="KW-0238">DNA-binding</keyword>
<organism evidence="5 6">
    <name type="scientific">Fontibacillus phaseoli</name>
    <dbReference type="NCBI Taxonomy" id="1416533"/>
    <lineage>
        <taxon>Bacteria</taxon>
        <taxon>Bacillati</taxon>
        <taxon>Bacillota</taxon>
        <taxon>Bacilli</taxon>
        <taxon>Bacillales</taxon>
        <taxon>Paenibacillaceae</taxon>
        <taxon>Fontibacillus</taxon>
    </lineage>
</organism>
<dbReference type="Gene3D" id="3.40.50.2300">
    <property type="match status" value="2"/>
</dbReference>
<dbReference type="RefSeq" id="WP_245954415.1">
    <property type="nucleotide sequence ID" value="NZ_QPJW01000001.1"/>
</dbReference>
<proteinExistence type="predicted"/>
<dbReference type="GO" id="GO:0000976">
    <property type="term" value="F:transcription cis-regulatory region binding"/>
    <property type="evidence" value="ECO:0007669"/>
    <property type="project" value="TreeGrafter"/>
</dbReference>
<reference evidence="5 6" key="1">
    <citation type="submission" date="2018-07" db="EMBL/GenBank/DDBJ databases">
        <title>Genomic Encyclopedia of Type Strains, Phase III (KMG-III): the genomes of soil and plant-associated and newly described type strains.</title>
        <authorList>
            <person name="Whitman W."/>
        </authorList>
    </citation>
    <scope>NUCLEOTIDE SEQUENCE [LARGE SCALE GENOMIC DNA]</scope>
    <source>
        <strain evidence="5 6">CECT 8333</strain>
    </source>
</reference>
<evidence type="ECO:0000313" key="5">
    <source>
        <dbReference type="EMBL" id="RCX22739.1"/>
    </source>
</evidence>
<feature type="domain" description="Transcriptional regulator LacI/GalR-like sensor" evidence="4">
    <location>
        <begin position="2"/>
        <end position="66"/>
    </location>
</feature>
<dbReference type="Proteomes" id="UP000253090">
    <property type="component" value="Unassembled WGS sequence"/>
</dbReference>
<dbReference type="InterPro" id="IPR028082">
    <property type="entry name" value="Peripla_BP_I"/>
</dbReference>
<dbReference type="Pfam" id="PF13377">
    <property type="entry name" value="Peripla_BP_3"/>
    <property type="match status" value="1"/>
</dbReference>
<sequence>MPDQVSVTGFDNIEDTFLSEPRLTTVNVEKELMGKREVQVLFNHMNRPEFPKETIYMSALIVHRESIDPPPESR</sequence>
<evidence type="ECO:0000256" key="3">
    <source>
        <dbReference type="ARBA" id="ARBA00023163"/>
    </source>
</evidence>
<protein>
    <submittedName>
        <fullName evidence="5">Substrate-binding family protein</fullName>
    </submittedName>
</protein>
<dbReference type="PANTHER" id="PTHR30146">
    <property type="entry name" value="LACI-RELATED TRANSCRIPTIONAL REPRESSOR"/>
    <property type="match status" value="1"/>
</dbReference>
<dbReference type="InterPro" id="IPR046335">
    <property type="entry name" value="LacI/GalR-like_sensor"/>
</dbReference>
<evidence type="ECO:0000313" key="6">
    <source>
        <dbReference type="Proteomes" id="UP000253090"/>
    </source>
</evidence>
<gene>
    <name evidence="5" type="ORF">DFP94_101322</name>
</gene>
<accession>A0A369BMA6</accession>
<keyword evidence="6" id="KW-1185">Reference proteome</keyword>
<dbReference type="SUPFAM" id="SSF53822">
    <property type="entry name" value="Periplasmic binding protein-like I"/>
    <property type="match status" value="1"/>
</dbReference>
<keyword evidence="3" id="KW-0804">Transcription</keyword>
<keyword evidence="1" id="KW-0805">Transcription regulation</keyword>
<evidence type="ECO:0000256" key="1">
    <source>
        <dbReference type="ARBA" id="ARBA00023015"/>
    </source>
</evidence>
<dbReference type="EMBL" id="QPJW01000001">
    <property type="protein sequence ID" value="RCX22739.1"/>
    <property type="molecule type" value="Genomic_DNA"/>
</dbReference>
<dbReference type="AlphaFoldDB" id="A0A369BMA6"/>
<comment type="caution">
    <text evidence="5">The sequence shown here is derived from an EMBL/GenBank/DDBJ whole genome shotgun (WGS) entry which is preliminary data.</text>
</comment>
<dbReference type="GO" id="GO:0003700">
    <property type="term" value="F:DNA-binding transcription factor activity"/>
    <property type="evidence" value="ECO:0007669"/>
    <property type="project" value="TreeGrafter"/>
</dbReference>
<name>A0A369BMA6_9BACL</name>
<evidence type="ECO:0000256" key="2">
    <source>
        <dbReference type="ARBA" id="ARBA00023125"/>
    </source>
</evidence>
<dbReference type="PANTHER" id="PTHR30146:SF109">
    <property type="entry name" value="HTH-TYPE TRANSCRIPTIONAL REGULATOR GALS"/>
    <property type="match status" value="1"/>
</dbReference>
<evidence type="ECO:0000259" key="4">
    <source>
        <dbReference type="Pfam" id="PF13377"/>
    </source>
</evidence>